<dbReference type="Pfam" id="PF03924">
    <property type="entry name" value="CHASE"/>
    <property type="match status" value="1"/>
</dbReference>
<dbReference type="Gene3D" id="3.30.565.10">
    <property type="entry name" value="Histidine kinase-like ATPase, C-terminal domain"/>
    <property type="match status" value="1"/>
</dbReference>
<comment type="catalytic activity">
    <reaction evidence="1">
        <text>ATP + protein L-histidine = ADP + protein N-phospho-L-histidine.</text>
        <dbReference type="EC" id="2.7.13.3"/>
    </reaction>
</comment>
<dbReference type="Pfam" id="PF05231">
    <property type="entry name" value="MASE1"/>
    <property type="match status" value="1"/>
</dbReference>
<dbReference type="PANTHER" id="PTHR45339">
    <property type="entry name" value="HYBRID SIGNAL TRANSDUCTION HISTIDINE KINASE J"/>
    <property type="match status" value="1"/>
</dbReference>
<dbReference type="EC" id="2.7.13.3" evidence="3"/>
<name>A0A4Q7ZC78_9GAMM</name>
<dbReference type="PROSITE" id="PS50109">
    <property type="entry name" value="HIS_KIN"/>
    <property type="match status" value="1"/>
</dbReference>
<keyword evidence="8" id="KW-0547">Nucleotide-binding</keyword>
<keyword evidence="5 16" id="KW-0597">Phosphoprotein</keyword>
<proteinExistence type="predicted"/>
<evidence type="ECO:0000256" key="5">
    <source>
        <dbReference type="ARBA" id="ARBA00022553"/>
    </source>
</evidence>
<comment type="caution">
    <text evidence="21">The sequence shown here is derived from an EMBL/GenBank/DDBJ whole genome shotgun (WGS) entry which is preliminary data.</text>
</comment>
<feature type="transmembrane region" description="Helical" evidence="18">
    <location>
        <begin position="175"/>
        <end position="196"/>
    </location>
</feature>
<dbReference type="GO" id="GO:0000155">
    <property type="term" value="F:phosphorelay sensor kinase activity"/>
    <property type="evidence" value="ECO:0007669"/>
    <property type="project" value="InterPro"/>
</dbReference>
<dbReference type="SMART" id="SM01079">
    <property type="entry name" value="CHASE"/>
    <property type="match status" value="1"/>
</dbReference>
<feature type="transmembrane region" description="Helical" evidence="18">
    <location>
        <begin position="71"/>
        <end position="90"/>
    </location>
</feature>
<evidence type="ECO:0000256" key="12">
    <source>
        <dbReference type="ARBA" id="ARBA00023012"/>
    </source>
</evidence>
<evidence type="ECO:0000256" key="6">
    <source>
        <dbReference type="ARBA" id="ARBA00022679"/>
    </source>
</evidence>
<evidence type="ECO:0000256" key="10">
    <source>
        <dbReference type="ARBA" id="ARBA00022840"/>
    </source>
</evidence>
<feature type="domain" description="Response regulatory" evidence="20">
    <location>
        <begin position="788"/>
        <end position="908"/>
    </location>
</feature>
<dbReference type="InterPro" id="IPR036097">
    <property type="entry name" value="HisK_dim/P_sf"/>
</dbReference>
<dbReference type="Gene3D" id="3.30.450.350">
    <property type="entry name" value="CHASE domain"/>
    <property type="match status" value="1"/>
</dbReference>
<dbReference type="InterPro" id="IPR004358">
    <property type="entry name" value="Sig_transdc_His_kin-like_C"/>
</dbReference>
<sequence length="1060" mass="115838">MASATALPPLVETLAGKLAKHVLVGNLLLALTYFLFSQLGLKLAAPPGYATIVWPASGIALAWVLQFGNRLLPGVALGSFASNLLVMAAIRGVSPLEQVPWLPLSVGLGAAVQTYIGVVLIRRFVAFSPGFDEPADILRMLGLGGIVATLFNASWSVSVLHLAGAIPAGYLVQNWLVWWVGDSIGVLTFTPLFLVWGMPHPYFNRNRAAIVTVVSVLTFALATSAFFLAMALENRDRAANFRLTSERAVSQMQQRYAEYEQFSRLARGLFESSDFVSAMEFRRFVDSWLPTHPEVRSVSWAPLIGPTLTPDDATAGAAARPDVHRALPLTYIEPHLTPMQQPGRDLLAEPLYAPVILQALHSGESLLSPTVSGNGAGTLLLTPVNLNVSPERQHGFIVVELDVPWVLDRLRQGVFPGGYTFQVHQLHHSEVIYGAPLSATVKRTAQDMGLHHVSTLQAGGQIWRVDVWPTKERLASYQNWLTWLVLVTGLISTSLAVIYALASTGRRQHLERAIALHTRTLRERNAELEAARLEADRANEAKSRFLANMSHEIRTPMNGVLGMTELLLDTGLSAQQQEYLNVIRISGRTLLNIINDILDYSKIEAGKMAIETIDMDLESLLLECASIFALTAEQKRLEFLASIAPETPVLIRADPLRIRQILINLLSNAFKFTRQGHIALRVFVREEHARPQLCLEVSDTGIGLTPAQQAGLFDAFRQADASTTRQFGGTGLGLSICKRLAVMMGGDIEVQSRYGEGSLFTVTLPFERAGEHYCEDHRVSLTALNGKRLLLVDNSPDFSRMISEQAASWGMTADTAHTAGEALNRLRAARESGRPYDYLTLDLGLADGGLTLAREIEAQGLAAGARRLLLTPLRAHPSPEDLAGAGLDAVLHKPASATVLRNQLLSLVGARTDAAAPLTADAGHEALRKVLQGRRVLVAEDNQVNRLVITGMLRKLDMTAEIAVNGLEAVRMQGDAPGRYDLILMDCEMPELDGYEASRRIRDQEKSRGLAAIPIIALTAHAMPDQQVRCLEAGMDNCLVKPIAFENLKQMLVQQLWPRG</sequence>
<feature type="transmembrane region" description="Helical" evidence="18">
    <location>
        <begin position="18"/>
        <end position="36"/>
    </location>
</feature>
<dbReference type="Pfam" id="PF00072">
    <property type="entry name" value="Response_reg"/>
    <property type="match status" value="1"/>
</dbReference>
<keyword evidence="13 18" id="KW-0472">Membrane</keyword>
<accession>A0A4Q7ZC78</accession>
<evidence type="ECO:0000259" key="19">
    <source>
        <dbReference type="PROSITE" id="PS50109"/>
    </source>
</evidence>
<feature type="transmembrane region" description="Helical" evidence="18">
    <location>
        <begin position="141"/>
        <end position="163"/>
    </location>
</feature>
<feature type="transmembrane region" description="Helical" evidence="18">
    <location>
        <begin position="102"/>
        <end position="121"/>
    </location>
</feature>
<keyword evidence="12" id="KW-0902">Two-component regulatory system</keyword>
<dbReference type="InterPro" id="IPR001789">
    <property type="entry name" value="Sig_transdc_resp-reg_receiver"/>
</dbReference>
<comment type="subunit">
    <text evidence="14">At low DSF concentrations, interacts with RpfF.</text>
</comment>
<dbReference type="InterPro" id="IPR042240">
    <property type="entry name" value="CHASE_sf"/>
</dbReference>
<dbReference type="SMART" id="SM00387">
    <property type="entry name" value="HATPase_c"/>
    <property type="match status" value="1"/>
</dbReference>
<evidence type="ECO:0000256" key="18">
    <source>
        <dbReference type="SAM" id="Phobius"/>
    </source>
</evidence>
<keyword evidence="4" id="KW-1003">Cell membrane</keyword>
<feature type="transmembrane region" description="Helical" evidence="18">
    <location>
        <begin position="208"/>
        <end position="232"/>
    </location>
</feature>
<dbReference type="CDD" id="cd00082">
    <property type="entry name" value="HisKA"/>
    <property type="match status" value="1"/>
</dbReference>
<evidence type="ECO:0000256" key="8">
    <source>
        <dbReference type="ARBA" id="ARBA00022741"/>
    </source>
</evidence>
<evidence type="ECO:0000256" key="3">
    <source>
        <dbReference type="ARBA" id="ARBA00012438"/>
    </source>
</evidence>
<dbReference type="SMART" id="SM00388">
    <property type="entry name" value="HisKA"/>
    <property type="match status" value="1"/>
</dbReference>
<dbReference type="InterPro" id="IPR011006">
    <property type="entry name" value="CheY-like_superfamily"/>
</dbReference>
<feature type="domain" description="Histidine kinase" evidence="19">
    <location>
        <begin position="548"/>
        <end position="768"/>
    </location>
</feature>
<dbReference type="InterPro" id="IPR006189">
    <property type="entry name" value="CHASE_dom"/>
</dbReference>
<feature type="domain" description="Response regulatory" evidence="20">
    <location>
        <begin position="935"/>
        <end position="1056"/>
    </location>
</feature>
<comment type="subcellular location">
    <subcellularLocation>
        <location evidence="2">Cell membrane</location>
        <topology evidence="2">Multi-pass membrane protein</topology>
    </subcellularLocation>
</comment>
<reference evidence="21 22" key="1">
    <citation type="submission" date="2019-02" db="EMBL/GenBank/DDBJ databases">
        <title>Genomic Encyclopedia of Type Strains, Phase IV (KMG-IV): sequencing the most valuable type-strain genomes for metagenomic binning, comparative biology and taxonomic classification.</title>
        <authorList>
            <person name="Goeker M."/>
        </authorList>
    </citation>
    <scope>NUCLEOTIDE SEQUENCE [LARGE SCALE GENOMIC DNA]</scope>
    <source>
        <strain evidence="21 22">DSM 105135</strain>
    </source>
</reference>
<keyword evidence="6" id="KW-0808">Transferase</keyword>
<evidence type="ECO:0000256" key="14">
    <source>
        <dbReference type="ARBA" id="ARBA00064003"/>
    </source>
</evidence>
<keyword evidence="17" id="KW-0175">Coiled coil</keyword>
<dbReference type="AlphaFoldDB" id="A0A4Q7ZC78"/>
<dbReference type="InterPro" id="IPR036890">
    <property type="entry name" value="HATPase_C_sf"/>
</dbReference>
<dbReference type="Pfam" id="PF02518">
    <property type="entry name" value="HATPase_c"/>
    <property type="match status" value="1"/>
</dbReference>
<dbReference type="OrthoDB" id="9804645at2"/>
<evidence type="ECO:0000313" key="22">
    <source>
        <dbReference type="Proteomes" id="UP000292423"/>
    </source>
</evidence>
<keyword evidence="7 18" id="KW-0812">Transmembrane</keyword>
<keyword evidence="10" id="KW-0067">ATP-binding</keyword>
<dbReference type="CDD" id="cd17546">
    <property type="entry name" value="REC_hyHK_CKI1_RcsC-like"/>
    <property type="match status" value="1"/>
</dbReference>
<dbReference type="InterPro" id="IPR003594">
    <property type="entry name" value="HATPase_dom"/>
</dbReference>
<dbReference type="SUPFAM" id="SSF47384">
    <property type="entry name" value="Homodimeric domain of signal transducing histidine kinase"/>
    <property type="match status" value="1"/>
</dbReference>
<evidence type="ECO:0000256" key="7">
    <source>
        <dbReference type="ARBA" id="ARBA00022692"/>
    </source>
</evidence>
<evidence type="ECO:0000256" key="9">
    <source>
        <dbReference type="ARBA" id="ARBA00022777"/>
    </source>
</evidence>
<dbReference type="InterPro" id="IPR005467">
    <property type="entry name" value="His_kinase_dom"/>
</dbReference>
<dbReference type="InterPro" id="IPR007895">
    <property type="entry name" value="MASE1"/>
</dbReference>
<dbReference type="GO" id="GO:0005524">
    <property type="term" value="F:ATP binding"/>
    <property type="evidence" value="ECO:0007669"/>
    <property type="project" value="UniProtKB-KW"/>
</dbReference>
<dbReference type="RefSeq" id="WP_130410354.1">
    <property type="nucleotide sequence ID" value="NZ_SHKX01000001.1"/>
</dbReference>
<keyword evidence="22" id="KW-1185">Reference proteome</keyword>
<evidence type="ECO:0000313" key="21">
    <source>
        <dbReference type="EMBL" id="RZU48257.1"/>
    </source>
</evidence>
<evidence type="ECO:0000256" key="2">
    <source>
        <dbReference type="ARBA" id="ARBA00004651"/>
    </source>
</evidence>
<dbReference type="EMBL" id="SHKX01000001">
    <property type="protein sequence ID" value="RZU48257.1"/>
    <property type="molecule type" value="Genomic_DNA"/>
</dbReference>
<gene>
    <name evidence="21" type="ORF">EV700_0048</name>
</gene>
<evidence type="ECO:0000256" key="13">
    <source>
        <dbReference type="ARBA" id="ARBA00023136"/>
    </source>
</evidence>
<keyword evidence="9 21" id="KW-0418">Kinase</keyword>
<evidence type="ECO:0000256" key="1">
    <source>
        <dbReference type="ARBA" id="ARBA00000085"/>
    </source>
</evidence>
<dbReference type="Proteomes" id="UP000292423">
    <property type="component" value="Unassembled WGS sequence"/>
</dbReference>
<dbReference type="FunFam" id="3.30.565.10:FF:000010">
    <property type="entry name" value="Sensor histidine kinase RcsC"/>
    <property type="match status" value="1"/>
</dbReference>
<dbReference type="SUPFAM" id="SSF52172">
    <property type="entry name" value="CheY-like"/>
    <property type="match status" value="2"/>
</dbReference>
<evidence type="ECO:0000259" key="20">
    <source>
        <dbReference type="PROSITE" id="PS50110"/>
    </source>
</evidence>
<dbReference type="SMART" id="SM00448">
    <property type="entry name" value="REC"/>
    <property type="match status" value="2"/>
</dbReference>
<dbReference type="InterPro" id="IPR003661">
    <property type="entry name" value="HisK_dim/P_dom"/>
</dbReference>
<evidence type="ECO:0000256" key="4">
    <source>
        <dbReference type="ARBA" id="ARBA00022475"/>
    </source>
</evidence>
<feature type="modified residue" description="4-aspartylphosphate" evidence="16">
    <location>
        <position position="986"/>
    </location>
</feature>
<feature type="modified residue" description="4-aspartylphosphate" evidence="16">
    <location>
        <position position="842"/>
    </location>
</feature>
<dbReference type="CDD" id="cd16922">
    <property type="entry name" value="HATPase_EvgS-ArcB-TorS-like"/>
    <property type="match status" value="1"/>
</dbReference>
<dbReference type="Gene3D" id="3.40.50.2300">
    <property type="match status" value="2"/>
</dbReference>
<dbReference type="Pfam" id="PF00512">
    <property type="entry name" value="HisKA"/>
    <property type="match status" value="1"/>
</dbReference>
<evidence type="ECO:0000256" key="15">
    <source>
        <dbReference type="ARBA" id="ARBA00068150"/>
    </source>
</evidence>
<dbReference type="PANTHER" id="PTHR45339:SF1">
    <property type="entry name" value="HYBRID SIGNAL TRANSDUCTION HISTIDINE KINASE J"/>
    <property type="match status" value="1"/>
</dbReference>
<dbReference type="FunFam" id="1.10.287.130:FF:000002">
    <property type="entry name" value="Two-component osmosensing histidine kinase"/>
    <property type="match status" value="1"/>
</dbReference>
<feature type="coiled-coil region" evidence="17">
    <location>
        <begin position="521"/>
        <end position="548"/>
    </location>
</feature>
<evidence type="ECO:0000256" key="16">
    <source>
        <dbReference type="PROSITE-ProRule" id="PRU00169"/>
    </source>
</evidence>
<dbReference type="GO" id="GO:0005886">
    <property type="term" value="C:plasma membrane"/>
    <property type="evidence" value="ECO:0007669"/>
    <property type="project" value="UniProtKB-SubCell"/>
</dbReference>
<dbReference type="SUPFAM" id="SSF55874">
    <property type="entry name" value="ATPase domain of HSP90 chaperone/DNA topoisomerase II/histidine kinase"/>
    <property type="match status" value="1"/>
</dbReference>
<dbReference type="Gene3D" id="1.10.287.130">
    <property type="match status" value="1"/>
</dbReference>
<feature type="transmembrane region" description="Helical" evidence="18">
    <location>
        <begin position="48"/>
        <end position="65"/>
    </location>
</feature>
<dbReference type="PROSITE" id="PS50110">
    <property type="entry name" value="RESPONSE_REGULATORY"/>
    <property type="match status" value="2"/>
</dbReference>
<evidence type="ECO:0000256" key="11">
    <source>
        <dbReference type="ARBA" id="ARBA00022989"/>
    </source>
</evidence>
<feature type="transmembrane region" description="Helical" evidence="18">
    <location>
        <begin position="480"/>
        <end position="502"/>
    </location>
</feature>
<evidence type="ECO:0000256" key="17">
    <source>
        <dbReference type="SAM" id="Coils"/>
    </source>
</evidence>
<protein>
    <recommendedName>
        <fullName evidence="15">Sensory/regulatory protein RpfC</fullName>
        <ecNumber evidence="3">2.7.13.3</ecNumber>
    </recommendedName>
</protein>
<dbReference type="PRINTS" id="PR00344">
    <property type="entry name" value="BCTRLSENSOR"/>
</dbReference>
<organism evidence="21 22">
    <name type="scientific">Fluviicoccus keumensis</name>
    <dbReference type="NCBI Taxonomy" id="1435465"/>
    <lineage>
        <taxon>Bacteria</taxon>
        <taxon>Pseudomonadati</taxon>
        <taxon>Pseudomonadota</taxon>
        <taxon>Gammaproteobacteria</taxon>
        <taxon>Moraxellales</taxon>
        <taxon>Moraxellaceae</taxon>
        <taxon>Fluviicoccus</taxon>
    </lineage>
</organism>
<keyword evidence="11 18" id="KW-1133">Transmembrane helix</keyword>